<dbReference type="GeneID" id="94293266"/>
<dbReference type="InterPro" id="IPR040032">
    <property type="entry name" value="DENND1A/B/C"/>
</dbReference>
<reference evidence="3 4" key="1">
    <citation type="submission" date="2021-02" db="EMBL/GenBank/DDBJ databases">
        <title>Porcisia hertigi Genome sequencing and assembly.</title>
        <authorList>
            <person name="Almutairi H."/>
            <person name="Gatherer D."/>
        </authorList>
    </citation>
    <scope>NUCLEOTIDE SEQUENCE [LARGE SCALE GENOMIC DNA]</scope>
    <source>
        <strain evidence="3 4">C119</strain>
    </source>
</reference>
<sequence length="1593" mass="169349">MSSGARSVSGGDAIGGGGGVPLITHLLLLRATVRFSVTPPEPSTLSAAETALMTPKLRVVSLYTQRSASTSTSPPHPMTATPQEETQFLEAHPSLSGLLSSLAAGRLAERVKLRRLQTNILQTAVKLIRVAALASSTEAISASGSVSSSSSSRGVDTGQLHGVVAAAAANFVEDASWSSTITSHHQQPNPWSLLPVSAEGCYLTVPTPPFVHWCQEQAMRGGAMRYDDTVHYASVAEDGGYMHGYAFILEGDEFTGRSGIEEATTTTAEAAMASSEGQGLEASLRNDSDEEASVLLWCVLSDAPVYNFMCALAHGAVAAMCFVAQRLFRERVVPTASSSGANPSLPRDIYTALLDDAIQDRVVRPLAMELLTPGSVSSRTLPGDTFSVQLPLSGGNSGAADPSIPLTFSVPDRLTFHRPLDLLYPHADVPLSLLLLSFNEDALRVLQSLLLQEERVVVLGATPQHASACVISLLALLSPLTWVSPLVPYLPPHLTAVTGLLQSLLKPSSEREESSGFLVGSTAAIQPYLILFSSSASETDMNPDSHNHTGTRKSRVWIADARTGCVGVCPEEPIARFSRADAPPPPPPPTGSPSKVPATTATDKVSVLTAWVSRAHVSFSQIAPHINEDSRHRSVASLYKALCSDLRALAVSNVMGAAPLDLLPVFSDELRDTLRRVATAEKRRLFRHSLDAVVQHAQARLEGLESIAARLARGLRQATTTAAAVGNISVAATWNNSFAAPGTYRDPESGDGGLTAVRATDDDDDDTAWLRTTTEALTRLYSQSFSSADSSAAMSVAATPVPQFSTFSSSELWQVHVGVFDYMVSRFTGAYRRGLSTTTLGSGGASETGPRRPPKIESSAFLVPGMDNRYALAERVGNTHMFKQFECLVLEAEKLGLRQVLSGAAQTRVGGIQLPQHQGKGSEGHPALTNARSLALFSLLCSRARLHHAYLYADVASVDAVGDVYTSVVTRWFAHRRGSSMSVVVPGPVRLLAGGFGRSDNGTVGSADADTMHLAYNKNGLEEYRDSCSSSDGGGGRRLRGFLSKVAKVVKKGINSAGGSGHGSSGRARELPRVYLPAAIACMHTLSVPLFSQMPVPPHSFAITYSESTPLESNKGEASGRLGRHRHRRQCDAQAYLAACTSRPQRMQWVRQQQQQQSIALDADFTLHDSESNIRAVDLSGGRRAQMSDLGIDSAMFDAITRTESDPGNGRGKVGIGADAPLCESDLRAASEASLYICRALPLDIVHSFDAYEPLLRPVPSKSADTPSVSFGGGTVGPGSAETYMRVGLLCPLCINVWREIEARATRDLLEQSCPHTTKSPAALSPTSPAPPGLPPPPRSEKPAETPTPQDSLWSFPAAPQLTAPPVTTEPTVPMEASVPSAWGVFTSGVPQDYISWRPAEPSRCHGVDTPPQQQQQQHPPASTRTSTVDSSPRSRADRSAAPLASNSTSPSRSTPHHHHVWDVKGPLVITSVQSTPMRTTATEWANTQTATYDCWSDSEGGVWSSGAPLAPPMMLSGIKTASPPNAFACSPTPAAGVAPTPSTVMDDLFAEHPVYPSVHAAAPEKSSQQPEQQIKSTAAAHHLRMQSLNDFF</sequence>
<feature type="region of interest" description="Disordered" evidence="1">
    <location>
        <begin position="1315"/>
        <end position="1374"/>
    </location>
</feature>
<evidence type="ECO:0000256" key="1">
    <source>
        <dbReference type="SAM" id="MobiDB-lite"/>
    </source>
</evidence>
<feature type="compositionally biased region" description="Low complexity" evidence="1">
    <location>
        <begin position="1364"/>
        <end position="1374"/>
    </location>
</feature>
<proteinExistence type="predicted"/>
<feature type="compositionally biased region" description="Polar residues" evidence="1">
    <location>
        <begin position="64"/>
        <end position="73"/>
    </location>
</feature>
<feature type="region of interest" description="Disordered" evidence="1">
    <location>
        <begin position="1397"/>
        <end position="1463"/>
    </location>
</feature>
<dbReference type="SMART" id="SM00799">
    <property type="entry name" value="DENN"/>
    <property type="match status" value="1"/>
</dbReference>
<feature type="compositionally biased region" description="Low complexity" evidence="1">
    <location>
        <begin position="1440"/>
        <end position="1454"/>
    </location>
</feature>
<dbReference type="InterPro" id="IPR001194">
    <property type="entry name" value="cDENN_dom"/>
</dbReference>
<dbReference type="Pfam" id="PF02141">
    <property type="entry name" value="DENN"/>
    <property type="match status" value="1"/>
</dbReference>
<comment type="caution">
    <text evidence="3">The sequence shown here is derived from an EMBL/GenBank/DDBJ whole genome shotgun (WGS) entry which is preliminary data.</text>
</comment>
<dbReference type="EMBL" id="JAFJZO010000004">
    <property type="protein sequence ID" value="KAG5511652.1"/>
    <property type="molecule type" value="Genomic_DNA"/>
</dbReference>
<evidence type="ECO:0000259" key="2">
    <source>
        <dbReference type="SMART" id="SM00799"/>
    </source>
</evidence>
<feature type="compositionally biased region" description="Low complexity" evidence="1">
    <location>
        <begin position="1317"/>
        <end position="1327"/>
    </location>
</feature>
<keyword evidence="4" id="KW-1185">Reference proteome</keyword>
<organism evidence="3 4">
    <name type="scientific">Porcisia hertigi</name>
    <dbReference type="NCBI Taxonomy" id="2761500"/>
    <lineage>
        <taxon>Eukaryota</taxon>
        <taxon>Discoba</taxon>
        <taxon>Euglenozoa</taxon>
        <taxon>Kinetoplastea</taxon>
        <taxon>Metakinetoplastina</taxon>
        <taxon>Trypanosomatida</taxon>
        <taxon>Trypanosomatidae</taxon>
        <taxon>Leishmaniinae</taxon>
        <taxon>Porcisia</taxon>
    </lineage>
</organism>
<dbReference type="KEGG" id="phet:94293266"/>
<dbReference type="PANTHER" id="PTHR13196:SF14">
    <property type="entry name" value="UDENN DOMAIN-CONTAINING PROTEIN"/>
    <property type="match status" value="1"/>
</dbReference>
<dbReference type="Proteomes" id="UP000674318">
    <property type="component" value="Unassembled WGS sequence"/>
</dbReference>
<dbReference type="GO" id="GO:1901981">
    <property type="term" value="F:phosphatidylinositol phosphate binding"/>
    <property type="evidence" value="ECO:0007669"/>
    <property type="project" value="TreeGrafter"/>
</dbReference>
<feature type="compositionally biased region" description="Low complexity" evidence="1">
    <location>
        <begin position="1411"/>
        <end position="1421"/>
    </location>
</feature>
<dbReference type="OrthoDB" id="243785at2759"/>
<dbReference type="GO" id="GO:0005085">
    <property type="term" value="F:guanyl-nucleotide exchange factor activity"/>
    <property type="evidence" value="ECO:0007669"/>
    <property type="project" value="InterPro"/>
</dbReference>
<feature type="region of interest" description="Disordered" evidence="1">
    <location>
        <begin position="576"/>
        <end position="599"/>
    </location>
</feature>
<gene>
    <name evidence="3" type="ORF">JKF63_07249</name>
</gene>
<dbReference type="GO" id="GO:0005829">
    <property type="term" value="C:cytosol"/>
    <property type="evidence" value="ECO:0007669"/>
    <property type="project" value="TreeGrafter"/>
</dbReference>
<dbReference type="GO" id="GO:0006897">
    <property type="term" value="P:endocytosis"/>
    <property type="evidence" value="ECO:0007669"/>
    <property type="project" value="TreeGrafter"/>
</dbReference>
<protein>
    <recommendedName>
        <fullName evidence="2">cDENN domain-containing protein</fullName>
    </recommendedName>
</protein>
<evidence type="ECO:0000313" key="4">
    <source>
        <dbReference type="Proteomes" id="UP000674318"/>
    </source>
</evidence>
<feature type="compositionally biased region" description="Pro residues" evidence="1">
    <location>
        <begin position="1328"/>
        <end position="1338"/>
    </location>
</feature>
<dbReference type="GO" id="GO:0032456">
    <property type="term" value="P:endocytic recycling"/>
    <property type="evidence" value="ECO:0007669"/>
    <property type="project" value="TreeGrafter"/>
</dbReference>
<evidence type="ECO:0000313" key="3">
    <source>
        <dbReference type="EMBL" id="KAG5511652.1"/>
    </source>
</evidence>
<dbReference type="Gene3D" id="3.40.50.11500">
    <property type="match status" value="1"/>
</dbReference>
<feature type="compositionally biased region" description="Pro residues" evidence="1">
    <location>
        <begin position="582"/>
        <end position="591"/>
    </location>
</feature>
<dbReference type="RefSeq" id="XP_067759744.1">
    <property type="nucleotide sequence ID" value="XM_067903189.1"/>
</dbReference>
<accession>A0A836YHU2</accession>
<name>A0A836YHU2_9TRYP</name>
<dbReference type="PANTHER" id="PTHR13196">
    <property type="entry name" value="DENN DOMAIN-CONTAINING"/>
    <property type="match status" value="1"/>
</dbReference>
<feature type="region of interest" description="Disordered" evidence="1">
    <location>
        <begin position="838"/>
        <end position="857"/>
    </location>
</feature>
<dbReference type="InterPro" id="IPR043153">
    <property type="entry name" value="DENN_C"/>
</dbReference>
<feature type="domain" description="cDENN" evidence="2">
    <location>
        <begin position="290"/>
        <end position="516"/>
    </location>
</feature>
<feature type="region of interest" description="Disordered" evidence="1">
    <location>
        <begin position="64"/>
        <end position="83"/>
    </location>
</feature>